<comment type="similarity">
    <text evidence="1">Belongs to the ARG7 family.</text>
</comment>
<reference evidence="3" key="1">
    <citation type="submission" date="2025-08" db="UniProtKB">
        <authorList>
            <consortium name="RefSeq"/>
        </authorList>
    </citation>
    <scope>IDENTIFICATION</scope>
</reference>
<dbReference type="GO" id="GO:0009733">
    <property type="term" value="P:response to auxin"/>
    <property type="evidence" value="ECO:0007669"/>
    <property type="project" value="InterPro"/>
</dbReference>
<dbReference type="PANTHER" id="PTHR31175:SF82">
    <property type="entry name" value="AUXIN-RESPONSIVE PROTEIN SAUR65"/>
    <property type="match status" value="1"/>
</dbReference>
<name>A0AB40C6H8_DIOCR</name>
<dbReference type="InterPro" id="IPR003676">
    <property type="entry name" value="SAUR_fam"/>
</dbReference>
<sequence length="144" mass="15977">MVSPKKLIKMARKWRLLAATRRHSTALSLTRTESASSSIACKGHFIAYSRDGYRFMVPLAFLSSDIFKELFKLAEEEFGLPGKGPIVLPCDAISMGQVLQVLNMHVSKDVEKAFLNNIIFTARCSTSPFLSQGCTQLHAVLHGF</sequence>
<dbReference type="AlphaFoldDB" id="A0AB40C6H8"/>
<evidence type="ECO:0000256" key="1">
    <source>
        <dbReference type="ARBA" id="ARBA00006974"/>
    </source>
</evidence>
<dbReference type="Pfam" id="PF02519">
    <property type="entry name" value="Auxin_inducible"/>
    <property type="match status" value="1"/>
</dbReference>
<gene>
    <name evidence="3" type="primary">LOC120272598</name>
</gene>
<dbReference type="GeneID" id="120272598"/>
<evidence type="ECO:0000313" key="2">
    <source>
        <dbReference type="Proteomes" id="UP001515500"/>
    </source>
</evidence>
<proteinExistence type="inferred from homology"/>
<protein>
    <submittedName>
        <fullName evidence="3">Auxin-responsive protein SAUR68-like</fullName>
    </submittedName>
</protein>
<keyword evidence="2" id="KW-1185">Reference proteome</keyword>
<dbReference type="PANTHER" id="PTHR31175">
    <property type="entry name" value="AUXIN-RESPONSIVE FAMILY PROTEIN"/>
    <property type="match status" value="1"/>
</dbReference>
<accession>A0AB40C6H8</accession>
<evidence type="ECO:0000313" key="3">
    <source>
        <dbReference type="RefSeq" id="XP_039135400.1"/>
    </source>
</evidence>
<organism evidence="2 3">
    <name type="scientific">Dioscorea cayennensis subsp. rotundata</name>
    <name type="common">White Guinea yam</name>
    <name type="synonym">Dioscorea rotundata</name>
    <dbReference type="NCBI Taxonomy" id="55577"/>
    <lineage>
        <taxon>Eukaryota</taxon>
        <taxon>Viridiplantae</taxon>
        <taxon>Streptophyta</taxon>
        <taxon>Embryophyta</taxon>
        <taxon>Tracheophyta</taxon>
        <taxon>Spermatophyta</taxon>
        <taxon>Magnoliopsida</taxon>
        <taxon>Liliopsida</taxon>
        <taxon>Dioscoreales</taxon>
        <taxon>Dioscoreaceae</taxon>
        <taxon>Dioscorea</taxon>
    </lineage>
</organism>
<dbReference type="RefSeq" id="XP_039135400.1">
    <property type="nucleotide sequence ID" value="XM_039279466.1"/>
</dbReference>
<dbReference type="Proteomes" id="UP001515500">
    <property type="component" value="Chromosome 11"/>
</dbReference>